<evidence type="ECO:0000313" key="2">
    <source>
        <dbReference type="EMBL" id="TQV72210.1"/>
    </source>
</evidence>
<keyword evidence="3" id="KW-1185">Reference proteome</keyword>
<sequence length="117" mass="12778">MKKLVSLLFASVFLVTSHNAFASNAWYWGKVNKIQTLSPDGSFLIYLENNTLKNTCRDNRVEFHVAHMGAERTQVAMSMALTAFTAGKEWGVVVNLPTTAESVCYASSTASQGAGIR</sequence>
<dbReference type="EMBL" id="VIKR01000005">
    <property type="protein sequence ID" value="TQV72210.1"/>
    <property type="molecule type" value="Genomic_DNA"/>
</dbReference>
<dbReference type="OrthoDB" id="7064547at2"/>
<proteinExistence type="predicted"/>
<gene>
    <name evidence="2" type="ORF">FLL45_18500</name>
</gene>
<feature type="signal peptide" evidence="1">
    <location>
        <begin position="1"/>
        <end position="22"/>
    </location>
</feature>
<feature type="chain" id="PRO_5022164945" evidence="1">
    <location>
        <begin position="23"/>
        <end position="117"/>
    </location>
</feature>
<comment type="caution">
    <text evidence="2">The sequence shown here is derived from an EMBL/GenBank/DDBJ whole genome shotgun (WGS) entry which is preliminary data.</text>
</comment>
<accession>A0A545T4P5</accession>
<evidence type="ECO:0000256" key="1">
    <source>
        <dbReference type="SAM" id="SignalP"/>
    </source>
</evidence>
<organism evidence="2 3">
    <name type="scientific">Aliikangiella marina</name>
    <dbReference type="NCBI Taxonomy" id="1712262"/>
    <lineage>
        <taxon>Bacteria</taxon>
        <taxon>Pseudomonadati</taxon>
        <taxon>Pseudomonadota</taxon>
        <taxon>Gammaproteobacteria</taxon>
        <taxon>Oceanospirillales</taxon>
        <taxon>Pleioneaceae</taxon>
        <taxon>Aliikangiella</taxon>
    </lineage>
</organism>
<name>A0A545T4P5_9GAMM</name>
<keyword evidence="1" id="KW-0732">Signal</keyword>
<dbReference type="Proteomes" id="UP000317839">
    <property type="component" value="Unassembled WGS sequence"/>
</dbReference>
<evidence type="ECO:0000313" key="3">
    <source>
        <dbReference type="Proteomes" id="UP000317839"/>
    </source>
</evidence>
<protein>
    <submittedName>
        <fullName evidence="2">Uncharacterized protein</fullName>
    </submittedName>
</protein>
<dbReference type="AlphaFoldDB" id="A0A545T4P5"/>
<reference evidence="2 3" key="1">
    <citation type="submission" date="2019-06" db="EMBL/GenBank/DDBJ databases">
        <title>Draft genome of Aliikangiella marina GYP-15.</title>
        <authorList>
            <person name="Wang G."/>
        </authorList>
    </citation>
    <scope>NUCLEOTIDE SEQUENCE [LARGE SCALE GENOMIC DNA]</scope>
    <source>
        <strain evidence="2 3">GYP-15</strain>
    </source>
</reference>
<dbReference type="RefSeq" id="WP_142943540.1">
    <property type="nucleotide sequence ID" value="NZ_VIKR01000005.1"/>
</dbReference>